<proteinExistence type="predicted"/>
<evidence type="ECO:0000256" key="1">
    <source>
        <dbReference type="SAM" id="MobiDB-lite"/>
    </source>
</evidence>
<dbReference type="Proteomes" id="UP001180724">
    <property type="component" value="Unassembled WGS sequence"/>
</dbReference>
<organism evidence="2 3">
    <name type="scientific">Streptomyces lancefieldiae</name>
    <dbReference type="NCBI Taxonomy" id="3075520"/>
    <lineage>
        <taxon>Bacteria</taxon>
        <taxon>Bacillati</taxon>
        <taxon>Actinomycetota</taxon>
        <taxon>Actinomycetes</taxon>
        <taxon>Kitasatosporales</taxon>
        <taxon>Streptomycetaceae</taxon>
        <taxon>Streptomyces</taxon>
    </lineage>
</organism>
<sequence length="377" mass="40348">MSKHAALPAPVASFLLTIPQGHAARCLLSYAAALPLSSPDAQLLAVVIAIRAARGGTGRITAAAVRALRLDDADRAAADLRALGWQLPDLLLDPSADTPALVTVPALAVGPDEGHPLPLGKDPRSRVSGWTARTLAVSPLAGTSPAAQLAALFLAAHASNHLNGTLPDDLPQPCRDCLPGLMTSGFLAHLGGDRYRLDSSMRNVVGRLPHRADPKDSPPRKGPWKVPRPARTTKAEWAQWKQEARPTVRQNAEAVERCTVCRLPRAQVAAAFTSTRYTGKAPRHVRDAYDAWKEHHPGHGLQAAQATALFRARHRHGPSYGQLCSSLGWPRTLRGIIVQRLLADGWLAEISSVPWTLRPGDTAAAHGILLQSRAARE</sequence>
<keyword evidence="3" id="KW-1185">Reference proteome</keyword>
<protein>
    <submittedName>
        <fullName evidence="2">Uncharacterized protein</fullName>
    </submittedName>
</protein>
<accession>A0ABU3B282</accession>
<name>A0ABU3B282_9ACTN</name>
<evidence type="ECO:0000313" key="2">
    <source>
        <dbReference type="EMBL" id="MDT0616364.1"/>
    </source>
</evidence>
<gene>
    <name evidence="2" type="ORF">RM812_40445</name>
</gene>
<dbReference type="EMBL" id="JAVRFH010000129">
    <property type="protein sequence ID" value="MDT0616364.1"/>
    <property type="molecule type" value="Genomic_DNA"/>
</dbReference>
<dbReference type="RefSeq" id="WP_311585743.1">
    <property type="nucleotide sequence ID" value="NZ_JAVRFH010000129.1"/>
</dbReference>
<feature type="region of interest" description="Disordered" evidence="1">
    <location>
        <begin position="207"/>
        <end position="230"/>
    </location>
</feature>
<reference evidence="2" key="1">
    <citation type="submission" date="2024-05" db="EMBL/GenBank/DDBJ databases">
        <title>30 novel species of actinomycetes from the DSMZ collection.</title>
        <authorList>
            <person name="Nouioui I."/>
        </authorList>
    </citation>
    <scope>NUCLEOTIDE SEQUENCE</scope>
    <source>
        <strain evidence="2">DSM 40712</strain>
    </source>
</reference>
<feature type="compositionally biased region" description="Basic and acidic residues" evidence="1">
    <location>
        <begin position="210"/>
        <end position="219"/>
    </location>
</feature>
<comment type="caution">
    <text evidence="2">The sequence shown here is derived from an EMBL/GenBank/DDBJ whole genome shotgun (WGS) entry which is preliminary data.</text>
</comment>
<evidence type="ECO:0000313" key="3">
    <source>
        <dbReference type="Proteomes" id="UP001180724"/>
    </source>
</evidence>